<evidence type="ECO:0000256" key="9">
    <source>
        <dbReference type="SAM" id="MobiDB-lite"/>
    </source>
</evidence>
<feature type="transmembrane region" description="Helical" evidence="10">
    <location>
        <begin position="146"/>
        <end position="169"/>
    </location>
</feature>
<evidence type="ECO:0000256" key="7">
    <source>
        <dbReference type="ARBA" id="ARBA00022989"/>
    </source>
</evidence>
<dbReference type="NCBIfam" id="TIGR00832">
    <property type="entry name" value="acr3"/>
    <property type="match status" value="1"/>
</dbReference>
<dbReference type="InterPro" id="IPR038770">
    <property type="entry name" value="Na+/solute_symporter_sf"/>
</dbReference>
<dbReference type="RefSeq" id="XP_051443924.1">
    <property type="nucleotide sequence ID" value="XM_051589526.1"/>
</dbReference>
<dbReference type="PANTHER" id="PTHR43057">
    <property type="entry name" value="ARSENITE EFFLUX TRANSPORTER"/>
    <property type="match status" value="1"/>
</dbReference>
<comment type="subcellular location">
    <subcellularLocation>
        <location evidence="1">Cell membrane</location>
        <topology evidence="1">Multi-pass membrane protein</topology>
    </subcellularLocation>
</comment>
<feature type="transmembrane region" description="Helical" evidence="10">
    <location>
        <begin position="106"/>
        <end position="125"/>
    </location>
</feature>
<evidence type="ECO:0000313" key="11">
    <source>
        <dbReference type="EMBL" id="KAI8578920.1"/>
    </source>
</evidence>
<dbReference type="GO" id="GO:0005886">
    <property type="term" value="C:plasma membrane"/>
    <property type="evidence" value="ECO:0007669"/>
    <property type="project" value="UniProtKB-SubCell"/>
</dbReference>
<keyword evidence="12" id="KW-1185">Reference proteome</keyword>
<dbReference type="GO" id="GO:0015105">
    <property type="term" value="F:arsenite transmembrane transporter activity"/>
    <property type="evidence" value="ECO:0007669"/>
    <property type="project" value="TreeGrafter"/>
</dbReference>
<dbReference type="Proteomes" id="UP001206595">
    <property type="component" value="Unassembled WGS sequence"/>
</dbReference>
<keyword evidence="3" id="KW-0813">Transport</keyword>
<dbReference type="GO" id="GO:0015297">
    <property type="term" value="F:antiporter activity"/>
    <property type="evidence" value="ECO:0007669"/>
    <property type="project" value="InterPro"/>
</dbReference>
<keyword evidence="6" id="KW-0059">Arsenical resistance</keyword>
<keyword evidence="7 10" id="KW-1133">Transmembrane helix</keyword>
<feature type="compositionally biased region" description="Low complexity" evidence="9">
    <location>
        <begin position="22"/>
        <end position="32"/>
    </location>
</feature>
<dbReference type="InterPro" id="IPR002657">
    <property type="entry name" value="BilAc:Na_symport/Acr3"/>
</dbReference>
<feature type="transmembrane region" description="Helical" evidence="10">
    <location>
        <begin position="352"/>
        <end position="376"/>
    </location>
</feature>
<keyword evidence="5 10" id="KW-0812">Transmembrane</keyword>
<feature type="transmembrane region" description="Helical" evidence="10">
    <location>
        <begin position="206"/>
        <end position="228"/>
    </location>
</feature>
<comment type="similarity">
    <text evidence="2">Belongs to the arsenical resistance-3 (ACR3) (TC 2.A.59) family.</text>
</comment>
<gene>
    <name evidence="11" type="ORF">K450DRAFT_244079</name>
</gene>
<feature type="transmembrane region" description="Helical" evidence="10">
    <location>
        <begin position="382"/>
        <end position="405"/>
    </location>
</feature>
<comment type="caution">
    <text evidence="11">The sequence shown here is derived from an EMBL/GenBank/DDBJ whole genome shotgun (WGS) entry which is preliminary data.</text>
</comment>
<feature type="region of interest" description="Disordered" evidence="9">
    <location>
        <begin position="1"/>
        <end position="34"/>
    </location>
</feature>
<reference evidence="11" key="1">
    <citation type="submission" date="2021-06" db="EMBL/GenBank/DDBJ databases">
        <authorList>
            <consortium name="DOE Joint Genome Institute"/>
            <person name="Mondo S.J."/>
            <person name="Amses K.R."/>
            <person name="Simmons D.R."/>
            <person name="Longcore J.E."/>
            <person name="Seto K."/>
            <person name="Alves G.H."/>
            <person name="Bonds A.E."/>
            <person name="Quandt C.A."/>
            <person name="Davis W.J."/>
            <person name="Chang Y."/>
            <person name="Letcher P.M."/>
            <person name="Powell M.J."/>
            <person name="Kuo A."/>
            <person name="Labutti K."/>
            <person name="Pangilinan J."/>
            <person name="Andreopoulos W."/>
            <person name="Tritt A."/>
            <person name="Riley R."/>
            <person name="Hundley H."/>
            <person name="Johnson J."/>
            <person name="Lipzen A."/>
            <person name="Barry K."/>
            <person name="Berbee M.L."/>
            <person name="Buchler N.E."/>
            <person name="Grigoriev I.V."/>
            <person name="Spatafora J.W."/>
            <person name="Stajich J.E."/>
            <person name="James T.Y."/>
        </authorList>
    </citation>
    <scope>NUCLEOTIDE SEQUENCE</scope>
    <source>
        <strain evidence="11">AG</strain>
    </source>
</reference>
<dbReference type="GO" id="GO:0015104">
    <property type="term" value="F:antimonite transmembrane transporter activity"/>
    <property type="evidence" value="ECO:0007669"/>
    <property type="project" value="TreeGrafter"/>
</dbReference>
<evidence type="ECO:0000256" key="2">
    <source>
        <dbReference type="ARBA" id="ARBA00010110"/>
    </source>
</evidence>
<feature type="transmembrane region" description="Helical" evidence="10">
    <location>
        <begin position="285"/>
        <end position="306"/>
    </location>
</feature>
<evidence type="ECO:0000256" key="10">
    <source>
        <dbReference type="SAM" id="Phobius"/>
    </source>
</evidence>
<protein>
    <recommendedName>
        <fullName evidence="13">Arsenite transporter</fullName>
    </recommendedName>
</protein>
<dbReference type="FunFam" id="1.20.1530.20:FF:000009">
    <property type="entry name" value="Arsenite transporter, ACR3 family"/>
    <property type="match status" value="1"/>
</dbReference>
<dbReference type="Gene3D" id="1.20.1530.20">
    <property type="match status" value="1"/>
</dbReference>
<keyword evidence="8 10" id="KW-0472">Membrane</keyword>
<evidence type="ECO:0008006" key="13">
    <source>
        <dbReference type="Google" id="ProtNLM"/>
    </source>
</evidence>
<evidence type="ECO:0000256" key="5">
    <source>
        <dbReference type="ARBA" id="ARBA00022692"/>
    </source>
</evidence>
<dbReference type="InterPro" id="IPR004706">
    <property type="entry name" value="Arsenical-R_Acr3"/>
</dbReference>
<feature type="transmembrane region" description="Helical" evidence="10">
    <location>
        <begin position="318"/>
        <end position="340"/>
    </location>
</feature>
<organism evidence="11 12">
    <name type="scientific">Umbelopsis ramanniana AG</name>
    <dbReference type="NCBI Taxonomy" id="1314678"/>
    <lineage>
        <taxon>Eukaryota</taxon>
        <taxon>Fungi</taxon>
        <taxon>Fungi incertae sedis</taxon>
        <taxon>Mucoromycota</taxon>
        <taxon>Mucoromycotina</taxon>
        <taxon>Umbelopsidomycetes</taxon>
        <taxon>Umbelopsidales</taxon>
        <taxon>Umbelopsidaceae</taxon>
        <taxon>Umbelopsis</taxon>
    </lineage>
</organism>
<evidence type="ECO:0000256" key="8">
    <source>
        <dbReference type="ARBA" id="ARBA00023136"/>
    </source>
</evidence>
<keyword evidence="4" id="KW-1003">Cell membrane</keyword>
<evidence type="ECO:0000313" key="12">
    <source>
        <dbReference type="Proteomes" id="UP001206595"/>
    </source>
</evidence>
<dbReference type="Pfam" id="PF01758">
    <property type="entry name" value="SBF"/>
    <property type="match status" value="1"/>
</dbReference>
<dbReference type="PANTHER" id="PTHR43057:SF1">
    <property type="entry name" value="ARSENICAL-RESISTANCE PROTEIN 3"/>
    <property type="match status" value="1"/>
</dbReference>
<feature type="transmembrane region" description="Helical" evidence="10">
    <location>
        <begin position="175"/>
        <end position="194"/>
    </location>
</feature>
<name>A0AAD5EB03_UMBRA</name>
<evidence type="ECO:0000256" key="6">
    <source>
        <dbReference type="ARBA" id="ARBA00022849"/>
    </source>
</evidence>
<dbReference type="AlphaFoldDB" id="A0AAD5EB03"/>
<dbReference type="GO" id="GO:0046685">
    <property type="term" value="P:response to arsenic-containing substance"/>
    <property type="evidence" value="ECO:0007669"/>
    <property type="project" value="UniProtKB-KW"/>
</dbReference>
<accession>A0AAD5EB03</accession>
<feature type="transmembrane region" description="Helical" evidence="10">
    <location>
        <begin position="75"/>
        <end position="94"/>
    </location>
</feature>
<feature type="transmembrane region" description="Helical" evidence="10">
    <location>
        <begin position="248"/>
        <end position="273"/>
    </location>
</feature>
<proteinExistence type="inferred from homology"/>
<dbReference type="EMBL" id="MU620924">
    <property type="protein sequence ID" value="KAI8578920.1"/>
    <property type="molecule type" value="Genomic_DNA"/>
</dbReference>
<evidence type="ECO:0000256" key="3">
    <source>
        <dbReference type="ARBA" id="ARBA00022448"/>
    </source>
</evidence>
<reference evidence="11" key="2">
    <citation type="journal article" date="2022" name="Proc. Natl. Acad. Sci. U.S.A.">
        <title>Diploid-dominant life cycles characterize the early evolution of Fungi.</title>
        <authorList>
            <person name="Amses K.R."/>
            <person name="Simmons D.R."/>
            <person name="Longcore J.E."/>
            <person name="Mondo S.J."/>
            <person name="Seto K."/>
            <person name="Jeronimo G.H."/>
            <person name="Bonds A.E."/>
            <person name="Quandt C.A."/>
            <person name="Davis W.J."/>
            <person name="Chang Y."/>
            <person name="Federici B.A."/>
            <person name="Kuo A."/>
            <person name="LaButti K."/>
            <person name="Pangilinan J."/>
            <person name="Andreopoulos W."/>
            <person name="Tritt A."/>
            <person name="Riley R."/>
            <person name="Hundley H."/>
            <person name="Johnson J."/>
            <person name="Lipzen A."/>
            <person name="Barry K."/>
            <person name="Lang B.F."/>
            <person name="Cuomo C.A."/>
            <person name="Buchler N.E."/>
            <person name="Grigoriev I.V."/>
            <person name="Spatafora J.W."/>
            <person name="Stajich J.E."/>
            <person name="James T.Y."/>
        </authorList>
    </citation>
    <scope>NUCLEOTIDE SEQUENCE</scope>
    <source>
        <strain evidence="11">AG</strain>
    </source>
</reference>
<dbReference type="GeneID" id="75914871"/>
<evidence type="ECO:0000256" key="1">
    <source>
        <dbReference type="ARBA" id="ARBA00004651"/>
    </source>
</evidence>
<sequence length="420" mass="46609">MESTTGGSCRRAADSPTANNGSTCSRTSSTSSPCWKTEQCNYDYCIVKPEDGDEAQNADKSVSKLLRELSFVDRFLALWIILAMVIGVLIGYYVPGVQPAFATVEFSSVSVPIAVGLLVMMYPVLCKLHYEELPYIFSQRAIWYQLGLSLILNWLVGPTLMTCLAWATLPDLEGYRTGVIMVGVARCIAMVLIWNQIARGNAEYCAILMVVNSVLQIALYSPVCYLFINIVPTWFGGHVDAEIQLEMWPVIQSVLIYLGIPLGAGFLTRVVLVRLTSKHWYESKFLPRIGPFALIGLLYTIIVMFANQGHHIVANIGSVFRVMVPMVCYFIIMFFGTLFLARALKYQYAEAVTQAFTAGSNNFELAIAVAVSVYGINSDQALAATIGPLIEVPVLLILSYLCLIFEHRLQWHTAEVTEEK</sequence>
<evidence type="ECO:0000256" key="4">
    <source>
        <dbReference type="ARBA" id="ARBA00022475"/>
    </source>
</evidence>